<keyword evidence="2" id="KW-0732">Signal</keyword>
<dbReference type="SUPFAM" id="SSF51126">
    <property type="entry name" value="Pectin lyase-like"/>
    <property type="match status" value="1"/>
</dbReference>
<proteinExistence type="predicted"/>
<dbReference type="AlphaFoldDB" id="A0A5B9MAM3"/>
<protein>
    <submittedName>
        <fullName evidence="3">Uncharacterized protein</fullName>
    </submittedName>
</protein>
<gene>
    <name evidence="3" type="ORF">Mal15_22370</name>
</gene>
<evidence type="ECO:0000313" key="3">
    <source>
        <dbReference type="EMBL" id="QEF98188.1"/>
    </source>
</evidence>
<evidence type="ECO:0000256" key="2">
    <source>
        <dbReference type="SAM" id="SignalP"/>
    </source>
</evidence>
<dbReference type="RefSeq" id="WP_199773842.1">
    <property type="nucleotide sequence ID" value="NZ_CP036264.1"/>
</dbReference>
<organism evidence="3 4">
    <name type="scientific">Stieleria maiorica</name>
    <dbReference type="NCBI Taxonomy" id="2795974"/>
    <lineage>
        <taxon>Bacteria</taxon>
        <taxon>Pseudomonadati</taxon>
        <taxon>Planctomycetota</taxon>
        <taxon>Planctomycetia</taxon>
        <taxon>Pirellulales</taxon>
        <taxon>Pirellulaceae</taxon>
        <taxon>Stieleria</taxon>
    </lineage>
</organism>
<name>A0A5B9MAM3_9BACT</name>
<sequence length="434" mass="47862" precursor="true">MIVRTIWILIALISLPCLANAADFYLTPQGGGRKDGTSWEHSFGQQSLSDVVNETMQPGDRLLIGGGRFVDVRLSIFQGGVEGFPKTISGVDRGDGLPVFVSTWSEKYPDKGATLVRIEPGTGHVILEGLRIEDYEIGVLVPMGKGGSNCPQLVFNDVDMKRFRHGFYLSDCDDLVLEGCDLRRYTKHAFRFEQGCNRVTVRQCTADCSEGDTEWETKTELFPFGFLVNNGGTPNSGFVFEDCLARNNRMPLQKASYKNGDGFVVEGNTSDVRFVRCRAIRNQDGGYDLKVADVELIDCVALGNSRNIRIWKTATLENCFSGWASCGLWCNGGPITVQRSTFHELRKAAVQTDDKAREPVTLNDCLVSSCPAVHRKTARGKVVTNETVVVDDAAGQSPDYVQPSPEWDGLGESLDSQAFSEKGYHRSRPRSVTD</sequence>
<keyword evidence="4" id="KW-1185">Reference proteome</keyword>
<dbReference type="EMBL" id="CP036264">
    <property type="protein sequence ID" value="QEF98188.1"/>
    <property type="molecule type" value="Genomic_DNA"/>
</dbReference>
<reference evidence="3 4" key="1">
    <citation type="submission" date="2019-02" db="EMBL/GenBank/DDBJ databases">
        <title>Planctomycetal bacteria perform biofilm scaping via a novel small molecule.</title>
        <authorList>
            <person name="Jeske O."/>
            <person name="Boedeker C."/>
            <person name="Wiegand S."/>
            <person name="Breitling P."/>
            <person name="Kallscheuer N."/>
            <person name="Jogler M."/>
            <person name="Rohde M."/>
            <person name="Petersen J."/>
            <person name="Medema M.H."/>
            <person name="Surup F."/>
            <person name="Jogler C."/>
        </authorList>
    </citation>
    <scope>NUCLEOTIDE SEQUENCE [LARGE SCALE GENOMIC DNA]</scope>
    <source>
        <strain evidence="3 4">Mal15</strain>
    </source>
</reference>
<feature type="region of interest" description="Disordered" evidence="1">
    <location>
        <begin position="394"/>
        <end position="413"/>
    </location>
</feature>
<accession>A0A5B9MAM3</accession>
<dbReference type="InterPro" id="IPR011050">
    <property type="entry name" value="Pectin_lyase_fold/virulence"/>
</dbReference>
<feature type="chain" id="PRO_5022891535" evidence="2">
    <location>
        <begin position="22"/>
        <end position="434"/>
    </location>
</feature>
<dbReference type="Proteomes" id="UP000321353">
    <property type="component" value="Chromosome"/>
</dbReference>
<dbReference type="InterPro" id="IPR012334">
    <property type="entry name" value="Pectin_lyas_fold"/>
</dbReference>
<evidence type="ECO:0000313" key="4">
    <source>
        <dbReference type="Proteomes" id="UP000321353"/>
    </source>
</evidence>
<feature type="signal peptide" evidence="2">
    <location>
        <begin position="1"/>
        <end position="21"/>
    </location>
</feature>
<dbReference type="Gene3D" id="2.160.20.10">
    <property type="entry name" value="Single-stranded right-handed beta-helix, Pectin lyase-like"/>
    <property type="match status" value="1"/>
</dbReference>
<dbReference type="KEGG" id="smam:Mal15_22370"/>
<evidence type="ECO:0000256" key="1">
    <source>
        <dbReference type="SAM" id="MobiDB-lite"/>
    </source>
</evidence>